<evidence type="ECO:0000256" key="1">
    <source>
        <dbReference type="PIRNR" id="PIRNR026802"/>
    </source>
</evidence>
<dbReference type="KEGG" id="hut:Huta_0938"/>
<dbReference type="InterPro" id="IPR007381">
    <property type="entry name" value="CheF1/F2"/>
</dbReference>
<dbReference type="GO" id="GO:0006935">
    <property type="term" value="P:chemotaxis"/>
    <property type="evidence" value="ECO:0007669"/>
    <property type="project" value="UniProtKB-UniRule"/>
</dbReference>
<keyword evidence="3" id="KW-1185">Reference proteome</keyword>
<dbReference type="EMBL" id="CP001687">
    <property type="protein sequence ID" value="ACV11121.1"/>
    <property type="molecule type" value="Genomic_DNA"/>
</dbReference>
<protein>
    <recommendedName>
        <fullName evidence="1">Taxis protein CheF</fullName>
    </recommendedName>
</protein>
<dbReference type="PANTHER" id="PTHR42201:SF1">
    <property type="entry name" value="TAXIS PROTEIN"/>
    <property type="match status" value="1"/>
</dbReference>
<dbReference type="RefSeq" id="WP_015788698.1">
    <property type="nucleotide sequence ID" value="NC_013158.1"/>
</dbReference>
<gene>
    <name evidence="2" type="ordered locus">Huta_0938</name>
</gene>
<dbReference type="eggNOG" id="arCOG02394">
    <property type="taxonomic scope" value="Archaea"/>
</dbReference>
<organism evidence="2 3">
    <name type="scientific">Halorhabdus utahensis (strain DSM 12940 / JCM 11049 / AX-2)</name>
    <dbReference type="NCBI Taxonomy" id="519442"/>
    <lineage>
        <taxon>Archaea</taxon>
        <taxon>Methanobacteriati</taxon>
        <taxon>Methanobacteriota</taxon>
        <taxon>Stenosarchaea group</taxon>
        <taxon>Halobacteria</taxon>
        <taxon>Halobacteriales</taxon>
        <taxon>Haloarculaceae</taxon>
        <taxon>Halorhabdus</taxon>
    </lineage>
</organism>
<dbReference type="AlphaFoldDB" id="C7NUV8"/>
<dbReference type="OrthoDB" id="337296at2157"/>
<dbReference type="GeneID" id="8383211"/>
<dbReference type="PIRSF" id="PIRSF026802">
    <property type="entry name" value="UCP026802"/>
    <property type="match status" value="1"/>
</dbReference>
<dbReference type="Pfam" id="PF04283">
    <property type="entry name" value="CheF-arch"/>
    <property type="match status" value="1"/>
</dbReference>
<dbReference type="InterPro" id="IPR036390">
    <property type="entry name" value="WH_DNA-bd_sf"/>
</dbReference>
<proteinExistence type="predicted"/>
<accession>C7NUV8</accession>
<sequence>MSESVIADFVASFNSERSARAEPVKGRVLLSQKRLVLAADDSKTTIPLSSIFDVAVGHVPPDLGDFFDSTVTVAFEKGNDRFVAVVEADDDTIEKFSTVLFKALLNGTDTTVQHPAEIGGRVTDSEYVPAKLFLDPKGVKFKRQGDTVTVSLAAVTKFERSTREIAGSERAVLSVRHMPDGQAMTTVAAIPSARKLSLLGRYLRLEYSDLMAELKDIELADPEIELLVAVYSTGDMDGIPLANVLDREASEVTMLVNDLSEKDLLTTGEAGPTLTPKGRVVVNRHLEDVNE</sequence>
<dbReference type="SUPFAM" id="SSF46785">
    <property type="entry name" value="Winged helix' DNA-binding domain"/>
    <property type="match status" value="1"/>
</dbReference>
<dbReference type="HOGENOM" id="CLU_063179_0_0_2"/>
<evidence type="ECO:0000313" key="2">
    <source>
        <dbReference type="EMBL" id="ACV11121.1"/>
    </source>
</evidence>
<reference evidence="2 3" key="1">
    <citation type="journal article" date="2009" name="Stand. Genomic Sci.">
        <title>Complete genome sequence of Halorhabdus utahensis type strain (AX-2).</title>
        <authorList>
            <person name="Anderson I."/>
            <person name="Tindall B.J."/>
            <person name="Pomrenke H."/>
            <person name="Goker M."/>
            <person name="Lapidus A."/>
            <person name="Nolan M."/>
            <person name="Copeland A."/>
            <person name="Glavina Del Rio T."/>
            <person name="Chen F."/>
            <person name="Tice H."/>
            <person name="Cheng J.F."/>
            <person name="Lucas S."/>
            <person name="Chertkov O."/>
            <person name="Bruce D."/>
            <person name="Brettin T."/>
            <person name="Detter J.C."/>
            <person name="Han C."/>
            <person name="Goodwin L."/>
            <person name="Land M."/>
            <person name="Hauser L."/>
            <person name="Chang Y.J."/>
            <person name="Jeffries C.D."/>
            <person name="Pitluck S."/>
            <person name="Pati A."/>
            <person name="Mavromatis K."/>
            <person name="Ivanova N."/>
            <person name="Ovchinnikova G."/>
            <person name="Chen A."/>
            <person name="Palaniappan K."/>
            <person name="Chain P."/>
            <person name="Rohde M."/>
            <person name="Bristow J."/>
            <person name="Eisen J.A."/>
            <person name="Markowitz V."/>
            <person name="Hugenholtz P."/>
            <person name="Kyrpides N.C."/>
            <person name="Klenk H.P."/>
        </authorList>
    </citation>
    <scope>NUCLEOTIDE SEQUENCE [LARGE SCALE GENOMIC DNA]</scope>
    <source>
        <strain evidence="3">DSM 12940 / JCM 11049 / AX-2</strain>
    </source>
</reference>
<dbReference type="Proteomes" id="UP000002071">
    <property type="component" value="Chromosome"/>
</dbReference>
<keyword evidence="1" id="KW-0145">Chemotaxis</keyword>
<name>C7NUV8_HALUD</name>
<dbReference type="PANTHER" id="PTHR42201">
    <property type="entry name" value="TAXIS PROTEIN"/>
    <property type="match status" value="1"/>
</dbReference>
<evidence type="ECO:0000313" key="3">
    <source>
        <dbReference type="Proteomes" id="UP000002071"/>
    </source>
</evidence>
<dbReference type="STRING" id="519442.Huta_0938"/>
<comment type="function">
    <text evidence="1">Involved in taxis signal transduction.</text>
</comment>
<comment type="subunit">
    <text evidence="1">Interacts with chemotaxis (Che) proteins as well as flagella accessory (Fla) proteins.</text>
</comment>